<organism evidence="3 4">
    <name type="scientific">Bacillus swezeyi</name>
    <dbReference type="NCBI Taxonomy" id="1925020"/>
    <lineage>
        <taxon>Bacteria</taxon>
        <taxon>Bacillati</taxon>
        <taxon>Bacillota</taxon>
        <taxon>Bacilli</taxon>
        <taxon>Bacillales</taxon>
        <taxon>Bacillaceae</taxon>
        <taxon>Bacillus</taxon>
    </lineage>
</organism>
<keyword evidence="4" id="KW-1185">Reference proteome</keyword>
<evidence type="ECO:0000259" key="2">
    <source>
        <dbReference type="Pfam" id="PF13229"/>
    </source>
</evidence>
<evidence type="ECO:0000313" key="3">
    <source>
        <dbReference type="EMBL" id="OMI08551.1"/>
    </source>
</evidence>
<proteinExistence type="predicted"/>
<accession>A0A1R1S3S2</accession>
<dbReference type="Pfam" id="PF12708">
    <property type="entry name" value="Pect-lyase_RHGA_epim"/>
    <property type="match status" value="1"/>
</dbReference>
<dbReference type="InterPro" id="IPR011050">
    <property type="entry name" value="Pectin_lyase_fold/virulence"/>
</dbReference>
<name>A0A1R1QV60_9BACI</name>
<feature type="domain" description="Right handed beta helix" evidence="2">
    <location>
        <begin position="304"/>
        <end position="410"/>
    </location>
</feature>
<feature type="domain" description="Rhamnogalacturonase A/B/Epimerase-like pectate lyase" evidence="1">
    <location>
        <begin position="7"/>
        <end position="166"/>
    </location>
</feature>
<dbReference type="InterPro" id="IPR039448">
    <property type="entry name" value="Beta_helix"/>
</dbReference>
<dbReference type="SUPFAM" id="SSF51126">
    <property type="entry name" value="Pectin lyase-like"/>
    <property type="match status" value="2"/>
</dbReference>
<dbReference type="EMBL" id="MTJL01000006">
    <property type="protein sequence ID" value="OMI08551.1"/>
    <property type="molecule type" value="Genomic_DNA"/>
</dbReference>
<dbReference type="InterPro" id="IPR024535">
    <property type="entry name" value="RHGA/B-epi-like_pectate_lyase"/>
</dbReference>
<evidence type="ECO:0008006" key="5">
    <source>
        <dbReference type="Google" id="ProtNLM"/>
    </source>
</evidence>
<comment type="caution">
    <text evidence="3">The sequence shown here is derived from an EMBL/GenBank/DDBJ whole genome shotgun (WGS) entry which is preliminary data.</text>
</comment>
<evidence type="ECO:0000259" key="1">
    <source>
        <dbReference type="Pfam" id="PF12708"/>
    </source>
</evidence>
<dbReference type="RefSeq" id="WP_076758373.1">
    <property type="nucleotide sequence ID" value="NZ_JARMMK010000002.1"/>
</dbReference>
<feature type="domain" description="Right handed beta helix" evidence="2">
    <location>
        <begin position="167"/>
        <end position="286"/>
    </location>
</feature>
<evidence type="ECO:0000313" key="4">
    <source>
        <dbReference type="Proteomes" id="UP000187367"/>
    </source>
</evidence>
<dbReference type="Proteomes" id="UP000187367">
    <property type="component" value="Unassembled WGS sequence"/>
</dbReference>
<dbReference type="Pfam" id="PF13229">
    <property type="entry name" value="Beta_helix"/>
    <property type="match status" value="2"/>
</dbReference>
<gene>
    <name evidence="3" type="ORF">BW143_04095</name>
</gene>
<protein>
    <recommendedName>
        <fullName evidence="5">Carbohydrate-binding/sugar hydrolysis domain-containing protein</fullName>
    </recommendedName>
</protein>
<accession>A0A1R1QV60</accession>
<dbReference type="SMART" id="SM00710">
    <property type="entry name" value="PbH1"/>
    <property type="match status" value="10"/>
</dbReference>
<dbReference type="InterPro" id="IPR006626">
    <property type="entry name" value="PbH1"/>
</dbReference>
<sequence>MRMVVADVTKFGAVGDGKTDCTAEINECLRWTKSMGYNTVWIPNGTYLIDGTLNGDPGVPFRNAGINVPSNITILMDAEVVIKVKPNRSWGYSAFYIGGKSNIIISGGSIVGDRDEHTYTPSPRPTHEWGFGICVEGASNVRIENVRIADFTGDGIIISSGGQGYKPSEHIKVIDCQIRRSRRNNISITGCDFVLVEGCRIEEAGTGNGTEPRFGIDIEGYSEGTTVYEEPVNVTIRNNLLKGNVNSAISNFNGTSVLIEGNDADGTISYGYGIRTIIANNIIKKNPETTGQRTGITGLGVGALEESSNAVIKGNLISGFSTGMDLRGKSVLVSGNKIEAFENIGILAFQASQMFIEGNEIENGMPEKKNSTALSITQSDNIAFSNNSIANVIHAVRSTGDDVHIRQNVIKLFSRGIWISQGNAVIEHNFISPASFQIVPESYSISVTNTATAVIQHNTITRFENFPIYSTTHQQTKIISNVIEDSPLVVTMYLSFGSHEMIGNTITLTRPSGPATIVYLGQSSGSAILDNTIRSHTANRITAIQTDTSRESLIIGNTIVKGMIHSHQTDTVSGNIEV</sequence>
<dbReference type="Gene3D" id="2.160.20.10">
    <property type="entry name" value="Single-stranded right-handed beta-helix, Pectin lyase-like"/>
    <property type="match status" value="3"/>
</dbReference>
<dbReference type="InterPro" id="IPR012334">
    <property type="entry name" value="Pectin_lyas_fold"/>
</dbReference>
<reference evidence="3 4" key="1">
    <citation type="submission" date="2017-01" db="EMBL/GenBank/DDBJ databases">
        <title>Bacillus phylogenomics.</title>
        <authorList>
            <person name="Dunlap C."/>
        </authorList>
    </citation>
    <scope>NUCLEOTIDE SEQUENCE [LARGE SCALE GENOMIC DNA]</scope>
    <source>
        <strain evidence="3 4">NRRL B-41282</strain>
    </source>
</reference>
<dbReference type="AlphaFoldDB" id="A0A1R1QV60"/>